<dbReference type="PANTHER" id="PTHR30525">
    <property type="entry name" value="1-DEOXY-D-XYLULOSE 5-PHOSPHATE REDUCTOISOMERASE"/>
    <property type="match status" value="1"/>
</dbReference>
<dbReference type="GO" id="GO:0016853">
    <property type="term" value="F:isomerase activity"/>
    <property type="evidence" value="ECO:0007669"/>
    <property type="project" value="UniProtKB-KW"/>
</dbReference>
<dbReference type="SUPFAM" id="SSF69055">
    <property type="entry name" value="1-deoxy-D-xylulose-5-phosphate reductoisomerase, C-terminal domain"/>
    <property type="match status" value="1"/>
</dbReference>
<dbReference type="GO" id="GO:0030604">
    <property type="term" value="F:1-deoxy-D-xylulose-5-phosphate reductoisomerase activity"/>
    <property type="evidence" value="ECO:0007669"/>
    <property type="project" value="UniProtKB-EC"/>
</dbReference>
<evidence type="ECO:0000259" key="1">
    <source>
        <dbReference type="Pfam" id="PF13288"/>
    </source>
</evidence>
<keyword evidence="2" id="KW-0560">Oxidoreductase</keyword>
<reference evidence="2 3" key="1">
    <citation type="submission" date="2017-01" db="EMBL/GenBank/DDBJ databases">
        <title>The cable genome- insights into the physiology and evolution of filamentous bacteria capable of sulfide oxidation via long distance electron transfer.</title>
        <authorList>
            <person name="Schreiber L."/>
            <person name="Bjerg J.T."/>
            <person name="Boggild A."/>
            <person name="Van De Vossenberg J."/>
            <person name="Meysman F."/>
            <person name="Nielsen L.P."/>
            <person name="Schramm A."/>
            <person name="Kjeldsen K.U."/>
        </authorList>
    </citation>
    <scope>NUCLEOTIDE SEQUENCE [LARGE SCALE GENOMIC DNA]</scope>
    <source>
        <strain evidence="2">A2</strain>
    </source>
</reference>
<dbReference type="GO" id="GO:0051484">
    <property type="term" value="P:isopentenyl diphosphate biosynthetic process, methylerythritol 4-phosphate pathway involved in terpenoid biosynthetic process"/>
    <property type="evidence" value="ECO:0007669"/>
    <property type="project" value="TreeGrafter"/>
</dbReference>
<dbReference type="Proteomes" id="UP000286862">
    <property type="component" value="Unassembled WGS sequence"/>
</dbReference>
<dbReference type="GO" id="GO:0070402">
    <property type="term" value="F:NADPH binding"/>
    <property type="evidence" value="ECO:0007669"/>
    <property type="project" value="TreeGrafter"/>
</dbReference>
<dbReference type="EC" id="1.1.1.267" evidence="2"/>
<accession>A0A444J6U4</accession>
<dbReference type="InterPro" id="IPR003821">
    <property type="entry name" value="DXP_reductoisomerase"/>
</dbReference>
<dbReference type="PANTHER" id="PTHR30525:SF0">
    <property type="entry name" value="1-DEOXY-D-XYLULOSE 5-PHOSPHATE REDUCTOISOMERASE, CHLOROPLASTIC"/>
    <property type="match status" value="1"/>
</dbReference>
<dbReference type="Pfam" id="PF13288">
    <property type="entry name" value="DXPR_C"/>
    <property type="match status" value="1"/>
</dbReference>
<comment type="caution">
    <text evidence="2">The sequence shown here is derived from an EMBL/GenBank/DDBJ whole genome shotgun (WGS) entry which is preliminary data.</text>
</comment>
<proteinExistence type="predicted"/>
<dbReference type="InterPro" id="IPR026877">
    <property type="entry name" value="DXPR_C"/>
</dbReference>
<keyword evidence="2" id="KW-0413">Isomerase</keyword>
<evidence type="ECO:0000313" key="3">
    <source>
        <dbReference type="Proteomes" id="UP000286862"/>
    </source>
</evidence>
<name>A0A444J6U4_9BACT</name>
<protein>
    <submittedName>
        <fullName evidence="2">1-deoxy-D-xylulose 5-phosphate reductoisomerase</fullName>
        <ecNumber evidence="2">1.1.1.267</ecNumber>
    </submittedName>
</protein>
<evidence type="ECO:0000313" key="2">
    <source>
        <dbReference type="EMBL" id="RWX48792.1"/>
    </source>
</evidence>
<dbReference type="GO" id="GO:0030145">
    <property type="term" value="F:manganese ion binding"/>
    <property type="evidence" value="ECO:0007669"/>
    <property type="project" value="TreeGrafter"/>
</dbReference>
<dbReference type="Gene3D" id="1.10.1740.10">
    <property type="match status" value="1"/>
</dbReference>
<dbReference type="EMBL" id="MTKQ01000055">
    <property type="protein sequence ID" value="RWX48792.1"/>
    <property type="molecule type" value="Genomic_DNA"/>
</dbReference>
<dbReference type="AlphaFoldDB" id="A0A444J6U4"/>
<feature type="domain" description="DXP reductoisomerase C-terminal" evidence="1">
    <location>
        <begin position="1"/>
        <end position="55"/>
    </location>
</feature>
<dbReference type="InterPro" id="IPR036169">
    <property type="entry name" value="DXPR_C_sf"/>
</dbReference>
<sequence>MLNAANEVAVAAFLDEQIGFTDITAIVAATLNQFAPGDDLDLDAILAADGKAREMAKEEVAQRDLV</sequence>
<gene>
    <name evidence="2" type="ORF">VT99_10553</name>
</gene>
<organism evidence="2 3">
    <name type="scientific">Candidatus Electrothrix marina</name>
    <dbReference type="NCBI Taxonomy" id="1859130"/>
    <lineage>
        <taxon>Bacteria</taxon>
        <taxon>Pseudomonadati</taxon>
        <taxon>Thermodesulfobacteriota</taxon>
        <taxon>Desulfobulbia</taxon>
        <taxon>Desulfobulbales</taxon>
        <taxon>Desulfobulbaceae</taxon>
        <taxon>Candidatus Electrothrix</taxon>
    </lineage>
</organism>